<comment type="caution">
    <text evidence="1">The sequence shown here is derived from an EMBL/GenBank/DDBJ whole genome shotgun (WGS) entry which is preliminary data.</text>
</comment>
<gene>
    <name evidence="1" type="primary">LAS1</name>
    <name evidence="1" type="ORF">H4R26_002309</name>
</gene>
<evidence type="ECO:0000313" key="1">
    <source>
        <dbReference type="EMBL" id="KAJ2004810.1"/>
    </source>
</evidence>
<dbReference type="Pfam" id="PF04031">
    <property type="entry name" value="Las1"/>
    <property type="match status" value="1"/>
</dbReference>
<organism evidence="1 2">
    <name type="scientific">Coemansia thaxteri</name>
    <dbReference type="NCBI Taxonomy" id="2663907"/>
    <lineage>
        <taxon>Eukaryota</taxon>
        <taxon>Fungi</taxon>
        <taxon>Fungi incertae sedis</taxon>
        <taxon>Zoopagomycota</taxon>
        <taxon>Kickxellomycotina</taxon>
        <taxon>Kickxellomycetes</taxon>
        <taxon>Kickxellales</taxon>
        <taxon>Kickxellaceae</taxon>
        <taxon>Coemansia</taxon>
    </lineage>
</organism>
<reference evidence="1" key="1">
    <citation type="submission" date="2022-07" db="EMBL/GenBank/DDBJ databases">
        <title>Phylogenomic reconstructions and comparative analyses of Kickxellomycotina fungi.</title>
        <authorList>
            <person name="Reynolds N.K."/>
            <person name="Stajich J.E."/>
            <person name="Barry K."/>
            <person name="Grigoriev I.V."/>
            <person name="Crous P."/>
            <person name="Smith M.E."/>
        </authorList>
    </citation>
    <scope>NUCLEOTIDE SEQUENCE</scope>
    <source>
        <strain evidence="1">IMI 214461</strain>
    </source>
</reference>
<dbReference type="GO" id="GO:0000470">
    <property type="term" value="P:maturation of LSU-rRNA"/>
    <property type="evidence" value="ECO:0007669"/>
    <property type="project" value="TreeGrafter"/>
</dbReference>
<dbReference type="PANTHER" id="PTHR15002:SF0">
    <property type="entry name" value="RIBOSOMAL BIOGENESIS PROTEIN LAS1L"/>
    <property type="match status" value="1"/>
</dbReference>
<accession>A0A9W8EG39</accession>
<dbReference type="OrthoDB" id="10263222at2759"/>
<sequence>MSKFPKVVPWASTEEYMAAADSLYSPDLSERKRGVAIVKAWRVRGRLPVAIEATASLAEMCVADQEHRHGVSNNQLQHMYSMALIRFVNSIVDLEQKGVYAQSVAVLASRIGMPAWFVELRHAGTHEQIPSLATLRAACSQALLWLRDYYWSKQVRRLPTDTMAQVRDVFAQFVAACDQRQAAIAAVAAAAASRRSASKAGDVNGMSLAEAAFDSATAALSLLVGRLHADAVRLYVVPVLIESGFLVPSEKRLRAKFPDCVLPAALAETWSAPFLVFTSSWGETLFYEELLAGMVSALTPDSSEFGVFETGDGGLSTSHAATLVAWIRWILESHYVSEGTARSPAISIEDMLEGCLRNPSYYSRAVLRVVSDVDPVLKRNLKPFVEFMGKALAALVADEAKGAPAATKRLVTVSQSALQEEEALMQKRLDQLFGSKANHNGSMDVDSTAAMAPFATASTPESRPAAAQSRPAGGRWSYVSETAWVQCPIGARCDGSVPVLEWPAWIDDAPLHTTPA</sequence>
<dbReference type="EMBL" id="JANBQF010000133">
    <property type="protein sequence ID" value="KAJ2004810.1"/>
    <property type="molecule type" value="Genomic_DNA"/>
</dbReference>
<dbReference type="PANTHER" id="PTHR15002">
    <property type="entry name" value="RIBOSOMAL BIOGENESIS PROTEIN LAS1L"/>
    <property type="match status" value="1"/>
</dbReference>
<dbReference type="GO" id="GO:0000460">
    <property type="term" value="P:maturation of 5.8S rRNA"/>
    <property type="evidence" value="ECO:0007669"/>
    <property type="project" value="TreeGrafter"/>
</dbReference>
<dbReference type="AlphaFoldDB" id="A0A9W8EG39"/>
<dbReference type="GO" id="GO:0090730">
    <property type="term" value="C:Las1 complex"/>
    <property type="evidence" value="ECO:0007669"/>
    <property type="project" value="InterPro"/>
</dbReference>
<dbReference type="Proteomes" id="UP001150907">
    <property type="component" value="Unassembled WGS sequence"/>
</dbReference>
<proteinExistence type="predicted"/>
<dbReference type="GO" id="GO:0004519">
    <property type="term" value="F:endonuclease activity"/>
    <property type="evidence" value="ECO:0007669"/>
    <property type="project" value="InterPro"/>
</dbReference>
<keyword evidence="2" id="KW-1185">Reference proteome</keyword>
<protein>
    <submittedName>
        <fullName evidence="1">rRNA-processing protein las1</fullName>
    </submittedName>
</protein>
<dbReference type="InterPro" id="IPR007174">
    <property type="entry name" value="Las1"/>
</dbReference>
<evidence type="ECO:0000313" key="2">
    <source>
        <dbReference type="Proteomes" id="UP001150907"/>
    </source>
</evidence>
<name>A0A9W8EG39_9FUNG</name>
<dbReference type="GO" id="GO:0030687">
    <property type="term" value="C:preribosome, large subunit precursor"/>
    <property type="evidence" value="ECO:0007669"/>
    <property type="project" value="TreeGrafter"/>
</dbReference>